<dbReference type="STRING" id="888746.HMPREF9180_1566"/>
<dbReference type="AlphaFoldDB" id="E8KDL1"/>
<dbReference type="eggNOG" id="COG3237">
    <property type="taxonomic scope" value="Bacteria"/>
</dbReference>
<dbReference type="InterPro" id="IPR036629">
    <property type="entry name" value="YjbJ_sf"/>
</dbReference>
<accession>E8KDL1</accession>
<keyword evidence="3" id="KW-1185">Reference proteome</keyword>
<evidence type="ECO:0000256" key="1">
    <source>
        <dbReference type="SAM" id="MobiDB-lite"/>
    </source>
</evidence>
<sequence length="58" mass="6230">MRQASDAAKELFGKVTGDQGTETEGTVEKDLAKAKEVFENVKEGVKGAVEGIKNTFNK</sequence>
<protein>
    <submittedName>
        <fullName evidence="2">CsbD-like protein</fullName>
    </submittedName>
</protein>
<dbReference type="RefSeq" id="WP_006146337.1">
    <property type="nucleotide sequence ID" value="NZ_GL732463.1"/>
</dbReference>
<gene>
    <name evidence="2" type="ORF">HMPREF9180_1566</name>
</gene>
<organism evidence="2 3">
    <name type="scientific">Streptococcus peroris ATCC 700780</name>
    <dbReference type="NCBI Taxonomy" id="888746"/>
    <lineage>
        <taxon>Bacteria</taxon>
        <taxon>Bacillati</taxon>
        <taxon>Bacillota</taxon>
        <taxon>Bacilli</taxon>
        <taxon>Lactobacillales</taxon>
        <taxon>Streptococcaceae</taxon>
        <taxon>Streptococcus</taxon>
    </lineage>
</organism>
<evidence type="ECO:0000313" key="3">
    <source>
        <dbReference type="Proteomes" id="UP000010304"/>
    </source>
</evidence>
<comment type="caution">
    <text evidence="2">The sequence shown here is derived from an EMBL/GenBank/DDBJ whole genome shotgun (WGS) entry which is preliminary data.</text>
</comment>
<dbReference type="SUPFAM" id="SSF69047">
    <property type="entry name" value="Hypothetical protein YjbJ"/>
    <property type="match status" value="1"/>
</dbReference>
<proteinExistence type="predicted"/>
<dbReference type="EMBL" id="AEVF01000013">
    <property type="protein sequence ID" value="EFX40109.1"/>
    <property type="molecule type" value="Genomic_DNA"/>
</dbReference>
<dbReference type="Proteomes" id="UP000010304">
    <property type="component" value="Unassembled WGS sequence"/>
</dbReference>
<name>E8KDL1_9STRE</name>
<feature type="region of interest" description="Disordered" evidence="1">
    <location>
        <begin position="1"/>
        <end position="26"/>
    </location>
</feature>
<evidence type="ECO:0000313" key="2">
    <source>
        <dbReference type="EMBL" id="EFX40109.1"/>
    </source>
</evidence>
<dbReference type="HOGENOM" id="CLU_135567_0_0_9"/>
<reference evidence="2 3" key="1">
    <citation type="submission" date="2010-12" db="EMBL/GenBank/DDBJ databases">
        <authorList>
            <person name="Muzny D."/>
            <person name="Qin X."/>
            <person name="Deng J."/>
            <person name="Jiang H."/>
            <person name="Liu Y."/>
            <person name="Qu J."/>
            <person name="Song X.-Z."/>
            <person name="Zhang L."/>
            <person name="Thornton R."/>
            <person name="Coyle M."/>
            <person name="Francisco L."/>
            <person name="Jackson L."/>
            <person name="Javaid M."/>
            <person name="Korchina V."/>
            <person name="Kovar C."/>
            <person name="Mata R."/>
            <person name="Mathew T."/>
            <person name="Ngo R."/>
            <person name="Nguyen L."/>
            <person name="Nguyen N."/>
            <person name="Okwuonu G."/>
            <person name="Ongeri F."/>
            <person name="Pham C."/>
            <person name="Simmons D."/>
            <person name="Wilczek-Boney K."/>
            <person name="Hale W."/>
            <person name="Jakkamsetti A."/>
            <person name="Pham P."/>
            <person name="Ruth R."/>
            <person name="San Lucas F."/>
            <person name="Warren J."/>
            <person name="Zhang J."/>
            <person name="Zhao Z."/>
            <person name="Zhou C."/>
            <person name="Zhu D."/>
            <person name="Lee S."/>
            <person name="Bess C."/>
            <person name="Blankenburg K."/>
            <person name="Forbes L."/>
            <person name="Fu Q."/>
            <person name="Gubbala S."/>
            <person name="Hirani K."/>
            <person name="Jayaseelan J.C."/>
            <person name="Lara F."/>
            <person name="Munidasa M."/>
            <person name="Palculict T."/>
            <person name="Patil S."/>
            <person name="Pu L.-L."/>
            <person name="Saada N."/>
            <person name="Tang L."/>
            <person name="Weissenberger G."/>
            <person name="Zhu Y."/>
            <person name="Hemphill L."/>
            <person name="Shang Y."/>
            <person name="Youmans B."/>
            <person name="Ayvaz T."/>
            <person name="Ross M."/>
            <person name="Santibanez J."/>
            <person name="Aqrawi P."/>
            <person name="Gross S."/>
            <person name="Joshi V."/>
            <person name="Fowler G."/>
            <person name="Nazareth L."/>
            <person name="Reid J."/>
            <person name="Worley K."/>
            <person name="Petrosino J."/>
            <person name="Highlander S."/>
            <person name="Gibbs R."/>
        </authorList>
    </citation>
    <scope>NUCLEOTIDE SEQUENCE [LARGE SCALE GENOMIC DNA]</scope>
    <source>
        <strain evidence="2 3">ATCC 700780</strain>
    </source>
</reference>